<reference evidence="2" key="1">
    <citation type="journal article" date="2020" name="Stud. Mycol.">
        <title>101 Dothideomycetes genomes: a test case for predicting lifestyles and emergence of pathogens.</title>
        <authorList>
            <person name="Haridas S."/>
            <person name="Albert R."/>
            <person name="Binder M."/>
            <person name="Bloem J."/>
            <person name="Labutti K."/>
            <person name="Salamov A."/>
            <person name="Andreopoulos B."/>
            <person name="Baker S."/>
            <person name="Barry K."/>
            <person name="Bills G."/>
            <person name="Bluhm B."/>
            <person name="Cannon C."/>
            <person name="Castanera R."/>
            <person name="Culley D."/>
            <person name="Daum C."/>
            <person name="Ezra D."/>
            <person name="Gonzalez J."/>
            <person name="Henrissat B."/>
            <person name="Kuo A."/>
            <person name="Liang C."/>
            <person name="Lipzen A."/>
            <person name="Lutzoni F."/>
            <person name="Magnuson J."/>
            <person name="Mondo S."/>
            <person name="Nolan M."/>
            <person name="Ohm R."/>
            <person name="Pangilinan J."/>
            <person name="Park H.-J."/>
            <person name="Ramirez L."/>
            <person name="Alfaro M."/>
            <person name="Sun H."/>
            <person name="Tritt A."/>
            <person name="Yoshinaga Y."/>
            <person name="Zwiers L.-H."/>
            <person name="Turgeon B."/>
            <person name="Goodwin S."/>
            <person name="Spatafora J."/>
            <person name="Crous P."/>
            <person name="Grigoriev I."/>
        </authorList>
    </citation>
    <scope>NUCLEOTIDE SEQUENCE</scope>
    <source>
        <strain evidence="2">CBS 130266</strain>
    </source>
</reference>
<dbReference type="Proteomes" id="UP000800235">
    <property type="component" value="Unassembled WGS sequence"/>
</dbReference>
<sequence length="283" mass="31299">MSQAHIDSGTDQASATERRNEEDPVRPSEDQDSLTRVSDHIPRSEDEREAAAGLLLLRNEYLERDTIQNLDLPGLYFRIQHAGSSPRLVPAEWHILRGYADGGQTWVHHQDPTSNNANPTAEIRAPMPSASADAAVLDTPSNSIEDVPSLAKKAAQYHCYSVSISSSPGCLKSCAYHAPNCKEREAISTAIEAEHEQKDNDVSQEVWRLLPRNDKAMKTKSAYEEKGEELTNAVINQWLTITFAHGTLDDVTLELLYNPPENWDDAEEVAKLKRVMNAAAAGS</sequence>
<feature type="region of interest" description="Disordered" evidence="1">
    <location>
        <begin position="1"/>
        <end position="46"/>
    </location>
</feature>
<comment type="caution">
    <text evidence="2">The sequence shown here is derived from an EMBL/GenBank/DDBJ whole genome shotgun (WGS) entry which is preliminary data.</text>
</comment>
<dbReference type="AlphaFoldDB" id="A0A9P4NQX1"/>
<keyword evidence="3" id="KW-1185">Reference proteome</keyword>
<feature type="compositionally biased region" description="Polar residues" evidence="1">
    <location>
        <begin position="1"/>
        <end position="15"/>
    </location>
</feature>
<accession>A0A9P4NQX1</accession>
<gene>
    <name evidence="2" type="ORF">EJ08DRAFT_661228</name>
</gene>
<protein>
    <submittedName>
        <fullName evidence="2">Uncharacterized protein</fullName>
    </submittedName>
</protein>
<feature type="compositionally biased region" description="Basic and acidic residues" evidence="1">
    <location>
        <begin position="37"/>
        <end position="46"/>
    </location>
</feature>
<evidence type="ECO:0000313" key="2">
    <source>
        <dbReference type="EMBL" id="KAF2430020.1"/>
    </source>
</evidence>
<proteinExistence type="predicted"/>
<feature type="compositionally biased region" description="Basic and acidic residues" evidence="1">
    <location>
        <begin position="16"/>
        <end position="29"/>
    </location>
</feature>
<evidence type="ECO:0000256" key="1">
    <source>
        <dbReference type="SAM" id="MobiDB-lite"/>
    </source>
</evidence>
<name>A0A9P4NQX1_9PEZI</name>
<dbReference type="EMBL" id="MU007042">
    <property type="protein sequence ID" value="KAF2430020.1"/>
    <property type="molecule type" value="Genomic_DNA"/>
</dbReference>
<organism evidence="2 3">
    <name type="scientific">Tothia fuscella</name>
    <dbReference type="NCBI Taxonomy" id="1048955"/>
    <lineage>
        <taxon>Eukaryota</taxon>
        <taxon>Fungi</taxon>
        <taxon>Dikarya</taxon>
        <taxon>Ascomycota</taxon>
        <taxon>Pezizomycotina</taxon>
        <taxon>Dothideomycetes</taxon>
        <taxon>Pleosporomycetidae</taxon>
        <taxon>Venturiales</taxon>
        <taxon>Cylindrosympodiaceae</taxon>
        <taxon>Tothia</taxon>
    </lineage>
</organism>
<evidence type="ECO:0000313" key="3">
    <source>
        <dbReference type="Proteomes" id="UP000800235"/>
    </source>
</evidence>